<dbReference type="Proteomes" id="UP000689967">
    <property type="component" value="Unassembled WGS sequence"/>
</dbReference>
<dbReference type="PROSITE" id="PS50893">
    <property type="entry name" value="ABC_TRANSPORTER_2"/>
    <property type="match status" value="1"/>
</dbReference>
<keyword evidence="2" id="KW-0547">Nucleotide-binding</keyword>
<keyword evidence="3 5" id="KW-0067">ATP-binding</keyword>
<dbReference type="PANTHER" id="PTHR45772">
    <property type="entry name" value="CONSERVED COMPONENT OF ABC TRANSPORTER FOR NATURAL AMINO ACIDS-RELATED"/>
    <property type="match status" value="1"/>
</dbReference>
<keyword evidence="6" id="KW-1185">Reference proteome</keyword>
<evidence type="ECO:0000313" key="6">
    <source>
        <dbReference type="Proteomes" id="UP000689967"/>
    </source>
</evidence>
<sequence length="262" mass="27804">MTRDSSPAPILEVRALTRRFGGVVALDGLDLAVRPGTVTALIGPNGAGKSTAFQCVSGVIPPDGGQVLFQGRDITGWRPDRITGAGLVRSFQIARGIPRLTVLENLLLYGPAQPGEGVISAILRPAAMRAREEALRERAKAVAARLNLTRVLDNQAAALSGGQKKLMEIGRALMAEPKLLLLDEPVAGVNPSLSAEIATHIGSLRDEGMTVLIVEHHMDFVASLCDPVIVMAEGRFLVQGSFAHVAADARVQEAYMGRRVHA</sequence>
<protein>
    <submittedName>
        <fullName evidence="5">ABC transporter ATP-binding protein</fullName>
    </submittedName>
</protein>
<dbReference type="PANTHER" id="PTHR45772:SF9">
    <property type="entry name" value="CONSERVED COMPONENT OF ABC TRANSPORTER FOR NATURAL AMINO ACIDS"/>
    <property type="match status" value="1"/>
</dbReference>
<dbReference type="SMART" id="SM00382">
    <property type="entry name" value="AAA"/>
    <property type="match status" value="1"/>
</dbReference>
<dbReference type="RefSeq" id="WP_216874630.1">
    <property type="nucleotide sequence ID" value="NZ_JAERQM010000002.1"/>
</dbReference>
<comment type="caution">
    <text evidence="5">The sequence shown here is derived from an EMBL/GenBank/DDBJ whole genome shotgun (WGS) entry which is preliminary data.</text>
</comment>
<evidence type="ECO:0000256" key="2">
    <source>
        <dbReference type="ARBA" id="ARBA00022741"/>
    </source>
</evidence>
<accession>A0ABS6H5I8</accession>
<dbReference type="PROSITE" id="PS00211">
    <property type="entry name" value="ABC_TRANSPORTER_1"/>
    <property type="match status" value="1"/>
</dbReference>
<dbReference type="InterPro" id="IPR003593">
    <property type="entry name" value="AAA+_ATPase"/>
</dbReference>
<dbReference type="EMBL" id="JAERQM010000002">
    <property type="protein sequence ID" value="MBU8543909.1"/>
    <property type="molecule type" value="Genomic_DNA"/>
</dbReference>
<dbReference type="InterPro" id="IPR017871">
    <property type="entry name" value="ABC_transporter-like_CS"/>
</dbReference>
<proteinExistence type="predicted"/>
<dbReference type="InterPro" id="IPR051120">
    <property type="entry name" value="ABC_AA/LPS_Transport"/>
</dbReference>
<keyword evidence="1" id="KW-0813">Transport</keyword>
<dbReference type="GO" id="GO:0005524">
    <property type="term" value="F:ATP binding"/>
    <property type="evidence" value="ECO:0007669"/>
    <property type="project" value="UniProtKB-KW"/>
</dbReference>
<dbReference type="Pfam" id="PF00005">
    <property type="entry name" value="ABC_tran"/>
    <property type="match status" value="1"/>
</dbReference>
<reference evidence="5 6" key="1">
    <citation type="submission" date="2021-01" db="EMBL/GenBank/DDBJ databases">
        <title>Roseomonas sp. nov, a bacterium isolated from an oil production mixture in Yumen Oilfield.</title>
        <authorList>
            <person name="Wu D."/>
        </authorList>
    </citation>
    <scope>NUCLEOTIDE SEQUENCE [LARGE SCALE GENOMIC DNA]</scope>
    <source>
        <strain evidence="5 6">ROY-5-3</strain>
    </source>
</reference>
<feature type="domain" description="ABC transporter" evidence="4">
    <location>
        <begin position="11"/>
        <end position="258"/>
    </location>
</feature>
<evidence type="ECO:0000313" key="5">
    <source>
        <dbReference type="EMBL" id="MBU8543909.1"/>
    </source>
</evidence>
<dbReference type="CDD" id="cd03219">
    <property type="entry name" value="ABC_Mj1267_LivG_branched"/>
    <property type="match status" value="1"/>
</dbReference>
<organism evidence="5 6">
    <name type="scientific">Falsiroseomonas oleicola</name>
    <dbReference type="NCBI Taxonomy" id="2801474"/>
    <lineage>
        <taxon>Bacteria</taxon>
        <taxon>Pseudomonadati</taxon>
        <taxon>Pseudomonadota</taxon>
        <taxon>Alphaproteobacteria</taxon>
        <taxon>Acetobacterales</taxon>
        <taxon>Roseomonadaceae</taxon>
        <taxon>Falsiroseomonas</taxon>
    </lineage>
</organism>
<gene>
    <name evidence="5" type="ORF">JJQ90_09345</name>
</gene>
<evidence type="ECO:0000259" key="4">
    <source>
        <dbReference type="PROSITE" id="PS50893"/>
    </source>
</evidence>
<name>A0ABS6H5I8_9PROT</name>
<evidence type="ECO:0000256" key="1">
    <source>
        <dbReference type="ARBA" id="ARBA00022448"/>
    </source>
</evidence>
<dbReference type="InterPro" id="IPR003439">
    <property type="entry name" value="ABC_transporter-like_ATP-bd"/>
</dbReference>
<evidence type="ECO:0000256" key="3">
    <source>
        <dbReference type="ARBA" id="ARBA00022840"/>
    </source>
</evidence>